<protein>
    <submittedName>
        <fullName evidence="7">RNA polymerase sigma-70 factor</fullName>
    </submittedName>
</protein>
<keyword evidence="2" id="KW-0805">Transcription regulation</keyword>
<feature type="domain" description="RNA polymerase sigma factor 70 region 4 type 2" evidence="6">
    <location>
        <begin position="133"/>
        <end position="183"/>
    </location>
</feature>
<evidence type="ECO:0000313" key="8">
    <source>
        <dbReference type="Proteomes" id="UP000676386"/>
    </source>
</evidence>
<dbReference type="SUPFAM" id="SSF88946">
    <property type="entry name" value="Sigma2 domain of RNA polymerase sigma factors"/>
    <property type="match status" value="1"/>
</dbReference>
<dbReference type="NCBIfam" id="TIGR02937">
    <property type="entry name" value="sigma70-ECF"/>
    <property type="match status" value="1"/>
</dbReference>
<dbReference type="InterPro" id="IPR013325">
    <property type="entry name" value="RNA_pol_sigma_r2"/>
</dbReference>
<accession>A0ABS5J4F3</accession>
<dbReference type="InterPro" id="IPR014327">
    <property type="entry name" value="RNA_pol_sigma70_bacteroid"/>
</dbReference>
<reference evidence="7 8" key="1">
    <citation type="submission" date="2021-04" db="EMBL/GenBank/DDBJ databases">
        <title>Chitinophaga sp. nov., isolated from the rhizosphere soil.</title>
        <authorList>
            <person name="He S."/>
        </authorList>
    </citation>
    <scope>NUCLEOTIDE SEQUENCE [LARGE SCALE GENOMIC DNA]</scope>
    <source>
        <strain evidence="7 8">2R12</strain>
    </source>
</reference>
<keyword evidence="4" id="KW-0804">Transcription</keyword>
<dbReference type="Pfam" id="PF08281">
    <property type="entry name" value="Sigma70_r4_2"/>
    <property type="match status" value="1"/>
</dbReference>
<dbReference type="SUPFAM" id="SSF88659">
    <property type="entry name" value="Sigma3 and sigma4 domains of RNA polymerase sigma factors"/>
    <property type="match status" value="1"/>
</dbReference>
<evidence type="ECO:0000256" key="4">
    <source>
        <dbReference type="ARBA" id="ARBA00023163"/>
    </source>
</evidence>
<name>A0ABS5J4F3_9BACT</name>
<dbReference type="InterPro" id="IPR013249">
    <property type="entry name" value="RNA_pol_sigma70_r4_t2"/>
</dbReference>
<evidence type="ECO:0000256" key="2">
    <source>
        <dbReference type="ARBA" id="ARBA00023015"/>
    </source>
</evidence>
<organism evidence="7 8">
    <name type="scientific">Chitinophaga hostae</name>
    <dbReference type="NCBI Taxonomy" id="2831022"/>
    <lineage>
        <taxon>Bacteria</taxon>
        <taxon>Pseudomonadati</taxon>
        <taxon>Bacteroidota</taxon>
        <taxon>Chitinophagia</taxon>
        <taxon>Chitinophagales</taxon>
        <taxon>Chitinophagaceae</taxon>
        <taxon>Chitinophaga</taxon>
    </lineage>
</organism>
<proteinExistence type="inferred from homology"/>
<dbReference type="NCBIfam" id="TIGR02985">
    <property type="entry name" value="Sig70_bacteroi1"/>
    <property type="match status" value="1"/>
</dbReference>
<dbReference type="Pfam" id="PF04542">
    <property type="entry name" value="Sigma70_r2"/>
    <property type="match status" value="1"/>
</dbReference>
<keyword evidence="3" id="KW-0731">Sigma factor</keyword>
<dbReference type="Proteomes" id="UP000676386">
    <property type="component" value="Unassembled WGS sequence"/>
</dbReference>
<keyword evidence="8" id="KW-1185">Reference proteome</keyword>
<dbReference type="InterPro" id="IPR036388">
    <property type="entry name" value="WH-like_DNA-bd_sf"/>
</dbReference>
<dbReference type="RefSeq" id="WP_211975230.1">
    <property type="nucleotide sequence ID" value="NZ_CBFHAM010000062.1"/>
</dbReference>
<gene>
    <name evidence="7" type="ORF">KE626_22385</name>
</gene>
<comment type="similarity">
    <text evidence="1">Belongs to the sigma-70 factor family. ECF subfamily.</text>
</comment>
<feature type="domain" description="RNA polymerase sigma-70 region 2" evidence="5">
    <location>
        <begin position="34"/>
        <end position="99"/>
    </location>
</feature>
<comment type="caution">
    <text evidence="7">The sequence shown here is derived from an EMBL/GenBank/DDBJ whole genome shotgun (WGS) entry which is preliminary data.</text>
</comment>
<dbReference type="InterPro" id="IPR014284">
    <property type="entry name" value="RNA_pol_sigma-70_dom"/>
</dbReference>
<dbReference type="Gene3D" id="1.10.10.10">
    <property type="entry name" value="Winged helix-like DNA-binding domain superfamily/Winged helix DNA-binding domain"/>
    <property type="match status" value="1"/>
</dbReference>
<dbReference type="PANTHER" id="PTHR43133">
    <property type="entry name" value="RNA POLYMERASE ECF-TYPE SIGMA FACTO"/>
    <property type="match status" value="1"/>
</dbReference>
<dbReference type="PANTHER" id="PTHR43133:SF46">
    <property type="entry name" value="RNA POLYMERASE SIGMA-70 FACTOR ECF SUBFAMILY"/>
    <property type="match status" value="1"/>
</dbReference>
<dbReference type="InterPro" id="IPR007627">
    <property type="entry name" value="RNA_pol_sigma70_r2"/>
</dbReference>
<dbReference type="InterPro" id="IPR013324">
    <property type="entry name" value="RNA_pol_sigma_r3/r4-like"/>
</dbReference>
<sequence length="206" mass="23905">MKEHPLYSTTNVPADDTLLLERIASGDERAFSALYQRYWKKVYTYLLRLTKSRETAEELLSEIFTRFWINRGTAAGILNVDAFLSKVAYNRAIDFFRFAAKEKKIQVLIALELNRHPSQTNDGYLLDKEYKALLREAIHQLPPQRKLVFTLSREQGLTHEEIARQLNMSPHTVKKTISNAIKSIRTFLRRHGVDGMILSILCSRHL</sequence>
<dbReference type="InterPro" id="IPR039425">
    <property type="entry name" value="RNA_pol_sigma-70-like"/>
</dbReference>
<evidence type="ECO:0000313" key="7">
    <source>
        <dbReference type="EMBL" id="MBS0030091.1"/>
    </source>
</evidence>
<evidence type="ECO:0000256" key="1">
    <source>
        <dbReference type="ARBA" id="ARBA00010641"/>
    </source>
</evidence>
<dbReference type="EMBL" id="JAGTXB010000012">
    <property type="protein sequence ID" value="MBS0030091.1"/>
    <property type="molecule type" value="Genomic_DNA"/>
</dbReference>
<evidence type="ECO:0000259" key="5">
    <source>
        <dbReference type="Pfam" id="PF04542"/>
    </source>
</evidence>
<dbReference type="Gene3D" id="1.10.1740.10">
    <property type="match status" value="1"/>
</dbReference>
<evidence type="ECO:0000256" key="3">
    <source>
        <dbReference type="ARBA" id="ARBA00023082"/>
    </source>
</evidence>
<evidence type="ECO:0000259" key="6">
    <source>
        <dbReference type="Pfam" id="PF08281"/>
    </source>
</evidence>
<dbReference type="CDD" id="cd06171">
    <property type="entry name" value="Sigma70_r4"/>
    <property type="match status" value="1"/>
</dbReference>